<dbReference type="OrthoDB" id="964659at2"/>
<dbReference type="STRING" id="471854.Dfer_3728"/>
<keyword evidence="2" id="KW-1185">Reference proteome</keyword>
<evidence type="ECO:0000313" key="2">
    <source>
        <dbReference type="Proteomes" id="UP000002011"/>
    </source>
</evidence>
<reference evidence="1 2" key="1">
    <citation type="journal article" date="2009" name="Stand. Genomic Sci.">
        <title>Complete genome sequence of Dyadobacter fermentans type strain (NS114).</title>
        <authorList>
            <person name="Lang E."/>
            <person name="Lapidus A."/>
            <person name="Chertkov O."/>
            <person name="Brettin T."/>
            <person name="Detter J.C."/>
            <person name="Han C."/>
            <person name="Copeland A."/>
            <person name="Glavina Del Rio T."/>
            <person name="Nolan M."/>
            <person name="Chen F."/>
            <person name="Lucas S."/>
            <person name="Tice H."/>
            <person name="Cheng J.F."/>
            <person name="Land M."/>
            <person name="Hauser L."/>
            <person name="Chang Y.J."/>
            <person name="Jeffries C.D."/>
            <person name="Kopitz M."/>
            <person name="Bruce D."/>
            <person name="Goodwin L."/>
            <person name="Pitluck S."/>
            <person name="Ovchinnikova G."/>
            <person name="Pati A."/>
            <person name="Ivanova N."/>
            <person name="Mavrommatis K."/>
            <person name="Chen A."/>
            <person name="Palaniappan K."/>
            <person name="Chain P."/>
            <person name="Bristow J."/>
            <person name="Eisen J.A."/>
            <person name="Markowitz V."/>
            <person name="Hugenholtz P."/>
            <person name="Goker M."/>
            <person name="Rohde M."/>
            <person name="Kyrpides N.C."/>
            <person name="Klenk H.P."/>
        </authorList>
    </citation>
    <scope>NUCLEOTIDE SEQUENCE [LARGE SCALE GENOMIC DNA]</scope>
    <source>
        <strain evidence="2">ATCC 700827 / DSM 18053 / CIP 107007 / KCTC 52180 / NS114</strain>
    </source>
</reference>
<dbReference type="Proteomes" id="UP000002011">
    <property type="component" value="Chromosome"/>
</dbReference>
<evidence type="ECO:0000313" key="1">
    <source>
        <dbReference type="EMBL" id="ACT94933.1"/>
    </source>
</evidence>
<organism evidence="1 2">
    <name type="scientific">Dyadobacter fermentans (strain ATCC 700827 / DSM 18053 / CIP 107007 / KCTC 52180 / NS114)</name>
    <dbReference type="NCBI Taxonomy" id="471854"/>
    <lineage>
        <taxon>Bacteria</taxon>
        <taxon>Pseudomonadati</taxon>
        <taxon>Bacteroidota</taxon>
        <taxon>Cytophagia</taxon>
        <taxon>Cytophagales</taxon>
        <taxon>Spirosomataceae</taxon>
        <taxon>Dyadobacter</taxon>
    </lineage>
</organism>
<dbReference type="KEGG" id="dfe:Dfer_3728"/>
<accession>C6VVB0</accession>
<name>C6VVB0_DYAFD</name>
<sequence length="69" mass="7881">MNLHAQIIEEDGKPKFAVLPIEVYDALQMVLSEFDSFEDLSDFLSALNVKAEAKTWHSLEEVKTQLEID</sequence>
<gene>
    <name evidence="1" type="ordered locus">Dfer_3728</name>
</gene>
<proteinExistence type="predicted"/>
<dbReference type="AlphaFoldDB" id="C6VVB0"/>
<dbReference type="EMBL" id="CP001619">
    <property type="protein sequence ID" value="ACT94933.1"/>
    <property type="molecule type" value="Genomic_DNA"/>
</dbReference>
<evidence type="ECO:0008006" key="3">
    <source>
        <dbReference type="Google" id="ProtNLM"/>
    </source>
</evidence>
<dbReference type="HOGENOM" id="CLU_204678_0_0_10"/>
<protein>
    <recommendedName>
        <fullName evidence="3">Prevent-host-death family protein</fullName>
    </recommendedName>
</protein>
<dbReference type="RefSeq" id="WP_015813177.1">
    <property type="nucleotide sequence ID" value="NC_013037.1"/>
</dbReference>